<accession>A0A2P2NX10</accession>
<reference evidence="1" key="1">
    <citation type="submission" date="2018-02" db="EMBL/GenBank/DDBJ databases">
        <title>Rhizophora mucronata_Transcriptome.</title>
        <authorList>
            <person name="Meera S.P."/>
            <person name="Sreeshan A."/>
            <person name="Augustine A."/>
        </authorList>
    </citation>
    <scope>NUCLEOTIDE SEQUENCE</scope>
    <source>
        <tissue evidence="1">Leaf</tissue>
    </source>
</reference>
<organism evidence="1">
    <name type="scientific">Rhizophora mucronata</name>
    <name type="common">Asiatic mangrove</name>
    <dbReference type="NCBI Taxonomy" id="61149"/>
    <lineage>
        <taxon>Eukaryota</taxon>
        <taxon>Viridiplantae</taxon>
        <taxon>Streptophyta</taxon>
        <taxon>Embryophyta</taxon>
        <taxon>Tracheophyta</taxon>
        <taxon>Spermatophyta</taxon>
        <taxon>Magnoliopsida</taxon>
        <taxon>eudicotyledons</taxon>
        <taxon>Gunneridae</taxon>
        <taxon>Pentapetalae</taxon>
        <taxon>rosids</taxon>
        <taxon>fabids</taxon>
        <taxon>Malpighiales</taxon>
        <taxon>Rhizophoraceae</taxon>
        <taxon>Rhizophora</taxon>
    </lineage>
</organism>
<name>A0A2P2NX10_RHIMU</name>
<protein>
    <submittedName>
        <fullName evidence="1">Uncharacterized protein</fullName>
    </submittedName>
</protein>
<sequence>MRYLWEDRGAVVLMGEVGGAANKPLWDTHFVSITWVKED</sequence>
<dbReference type="EMBL" id="GGEC01066529">
    <property type="protein sequence ID" value="MBX47013.1"/>
    <property type="molecule type" value="Transcribed_RNA"/>
</dbReference>
<dbReference type="AlphaFoldDB" id="A0A2P2NX10"/>
<proteinExistence type="predicted"/>
<evidence type="ECO:0000313" key="1">
    <source>
        <dbReference type="EMBL" id="MBX47013.1"/>
    </source>
</evidence>